<evidence type="ECO:0000259" key="3">
    <source>
        <dbReference type="Pfam" id="PF17120"/>
    </source>
</evidence>
<dbReference type="EMBL" id="JARBDR010000917">
    <property type="protein sequence ID" value="KAJ8303238.1"/>
    <property type="molecule type" value="Genomic_DNA"/>
</dbReference>
<reference evidence="4 5" key="1">
    <citation type="submission" date="2022-12" db="EMBL/GenBank/DDBJ databases">
        <title>Chromosome-level genome of Tegillarca granosa.</title>
        <authorList>
            <person name="Kim J."/>
        </authorList>
    </citation>
    <scope>NUCLEOTIDE SEQUENCE [LARGE SCALE GENOMIC DNA]</scope>
    <source>
        <strain evidence="4">Teg-2019</strain>
        <tissue evidence="4">Adductor muscle</tissue>
    </source>
</reference>
<protein>
    <recommendedName>
        <fullName evidence="3">WDR59/RTC1-like RING zinc finger domain-containing protein</fullName>
    </recommendedName>
</protein>
<keyword evidence="2" id="KW-0677">Repeat</keyword>
<comment type="caution">
    <text evidence="4">The sequence shown here is derived from an EMBL/GenBank/DDBJ whole genome shotgun (WGS) entry which is preliminary data.</text>
</comment>
<dbReference type="Pfam" id="PF17120">
    <property type="entry name" value="zf-RING_16"/>
    <property type="match status" value="1"/>
</dbReference>
<organism evidence="4 5">
    <name type="scientific">Tegillarca granosa</name>
    <name type="common">Malaysian cockle</name>
    <name type="synonym">Anadara granosa</name>
    <dbReference type="NCBI Taxonomy" id="220873"/>
    <lineage>
        <taxon>Eukaryota</taxon>
        <taxon>Metazoa</taxon>
        <taxon>Spiralia</taxon>
        <taxon>Lophotrochozoa</taxon>
        <taxon>Mollusca</taxon>
        <taxon>Bivalvia</taxon>
        <taxon>Autobranchia</taxon>
        <taxon>Pteriomorphia</taxon>
        <taxon>Arcoida</taxon>
        <taxon>Arcoidea</taxon>
        <taxon>Arcidae</taxon>
        <taxon>Tegillarca</taxon>
    </lineage>
</organism>
<keyword evidence="5" id="KW-1185">Reference proteome</keyword>
<evidence type="ECO:0000256" key="2">
    <source>
        <dbReference type="ARBA" id="ARBA00022737"/>
    </source>
</evidence>
<dbReference type="InterPro" id="IPR049567">
    <property type="entry name" value="WDR59-like"/>
</dbReference>
<feature type="domain" description="WDR59/RTC1-like RING zinc finger" evidence="3">
    <location>
        <begin position="138"/>
        <end position="186"/>
    </location>
</feature>
<accession>A0ABQ9EJ48</accession>
<evidence type="ECO:0000313" key="4">
    <source>
        <dbReference type="EMBL" id="KAJ8303238.1"/>
    </source>
</evidence>
<dbReference type="Proteomes" id="UP001217089">
    <property type="component" value="Unassembled WGS sequence"/>
</dbReference>
<evidence type="ECO:0000313" key="5">
    <source>
        <dbReference type="Proteomes" id="UP001217089"/>
    </source>
</evidence>
<proteinExistence type="predicted"/>
<dbReference type="PANTHER" id="PTHR46170:SF1">
    <property type="entry name" value="GATOR COMPLEX PROTEIN WDR59"/>
    <property type="match status" value="1"/>
</dbReference>
<dbReference type="PANTHER" id="PTHR46170">
    <property type="entry name" value="GATOR COMPLEX PROTEIN WDR59"/>
    <property type="match status" value="1"/>
</dbReference>
<sequence>MGCEMLRINYLVVKSGQVNIQLKLKRSNSWSYDESFEDYKFDDERTTKEKESEKERKLHESQCRMLDPTAYQQYDEYLRAYANILYHWGLRNQSKQVMKYVTVSPEPHRGVEFSVSCHYCRKDVRGAQCGSCKYPAFNCSICHLGVKGASNFCLTCGHGGHVSHMLEWFKVQNTCPTGCGCKCLQEKTYITNSID</sequence>
<keyword evidence="1" id="KW-0853">WD repeat</keyword>
<gene>
    <name evidence="4" type="ORF">KUTeg_019634</name>
</gene>
<name>A0ABQ9EJ48_TEGGR</name>
<evidence type="ECO:0000256" key="1">
    <source>
        <dbReference type="ARBA" id="ARBA00022574"/>
    </source>
</evidence>
<dbReference type="InterPro" id="IPR049566">
    <property type="entry name" value="WDR59_RTC1-like_RING_Znf"/>
</dbReference>